<protein>
    <recommendedName>
        <fullName evidence="4">acyl-CoA oxidase</fullName>
        <ecNumber evidence="4">1.3.3.6</ecNumber>
    </recommendedName>
</protein>
<evidence type="ECO:0000313" key="15">
    <source>
        <dbReference type="Proteomes" id="UP000215896"/>
    </source>
</evidence>
<evidence type="ECO:0000259" key="12">
    <source>
        <dbReference type="Pfam" id="PF02770"/>
    </source>
</evidence>
<sequence>MTEPDAAVTSDHPADPRLAQALIDATAGRFGNTRSKLRALGDEAPRPPRTALGVEAYRDWTDEAMQWVAGTGVPALGFPPEMGGTGDYGAAVTGFEMLGHGDLSLTVKAGVHWGLFGGAVANLGTERHHHLGRAIIDGSLPGCFAMTETGHGSDVQSLLTTATYDPATDELVVHSPSPAARKDYIGGAARSARMAAVFAQLVVDGESEGVHCVLVPIRDENGEPMPGVTIGDCGAKGGLTGVDNGRLMFDEVRVPRTNLLGRYGDIDDQGRYHSPIESRGRRFFTMLGTLVRGRISVAGGANAASRSALEIATKYAEQRTQFTAPGTDTEVALLDYRTHQRKLLPRIATAYALIFAQNDLVSMMHDVQSATGLDEAAQRELETMAAGIKAYATDFATETIQVCREACGGAGYLTANRLVVLRADTDVFTTFEGDNTVLLQLVAKSLLTNFQRSFGAMDTIEMVRFGSRTVADQVVERTSVRGLVQRFRDVWSDALPFTDRLEQVRLFTDRETHMLEGLARRLRRAGDPGEDAFAIANSAQDHLVATAVAHVERNVLESFIAGIEGAADADARHLLERLCDLFALSTLEKHRAWYLEHDRLTPDRSKALTATVNQLCAELRPQARTLVEGFGIPNRWLATEMMGAEAV</sequence>
<dbReference type="AlphaFoldDB" id="A0A255GFN2"/>
<dbReference type="OrthoDB" id="1144545at2"/>
<evidence type="ECO:0000256" key="6">
    <source>
        <dbReference type="ARBA" id="ARBA00022827"/>
    </source>
</evidence>
<dbReference type="RefSeq" id="WP_094405369.1">
    <property type="nucleotide sequence ID" value="NZ_NMVO01000012.1"/>
</dbReference>
<dbReference type="GO" id="GO:0005504">
    <property type="term" value="F:fatty acid binding"/>
    <property type="evidence" value="ECO:0007669"/>
    <property type="project" value="TreeGrafter"/>
</dbReference>
<name>A0A255GFN2_9ACTN</name>
<dbReference type="InterPro" id="IPR002655">
    <property type="entry name" value="Acyl-CoA_oxidase_C"/>
</dbReference>
<dbReference type="InterPro" id="IPR046373">
    <property type="entry name" value="Acyl-CoA_Oxase/DH_mid-dom_sf"/>
</dbReference>
<dbReference type="InterPro" id="IPR009100">
    <property type="entry name" value="AcylCoA_DH/oxidase_NM_dom_sf"/>
</dbReference>
<reference evidence="14 15" key="1">
    <citation type="submission" date="2017-07" db="EMBL/GenBank/DDBJ databases">
        <title>Draft whole genome sequences of clinical Proprionibacteriaceae strains.</title>
        <authorList>
            <person name="Bernier A.-M."/>
            <person name="Bernard K."/>
            <person name="Domingo M.-C."/>
        </authorList>
    </citation>
    <scope>NUCLEOTIDE SEQUENCE [LARGE SCALE GENOMIC DNA]</scope>
    <source>
        <strain evidence="14 15">NML 030167</strain>
    </source>
</reference>
<feature type="domain" description="Acyl-CoA oxidase C-terminal" evidence="11">
    <location>
        <begin position="504"/>
        <end position="637"/>
    </location>
</feature>
<proteinExistence type="inferred from homology"/>
<dbReference type="Gene3D" id="1.10.540.10">
    <property type="entry name" value="Acyl-CoA dehydrogenase/oxidase, N-terminal domain"/>
    <property type="match status" value="1"/>
</dbReference>
<feature type="domain" description="Acyl-CoA oxidase C-alpha1" evidence="13">
    <location>
        <begin position="288"/>
        <end position="447"/>
    </location>
</feature>
<dbReference type="FunFam" id="1.20.140.10:FF:000007">
    <property type="entry name" value="Acyl-coenzyme A oxidase"/>
    <property type="match status" value="1"/>
</dbReference>
<evidence type="ECO:0000256" key="9">
    <source>
        <dbReference type="ARBA" id="ARBA00023098"/>
    </source>
</evidence>
<organism evidence="14 15">
    <name type="scientific">Enemella evansiae</name>
    <dbReference type="NCBI Taxonomy" id="2016499"/>
    <lineage>
        <taxon>Bacteria</taxon>
        <taxon>Bacillati</taxon>
        <taxon>Actinomycetota</taxon>
        <taxon>Actinomycetes</taxon>
        <taxon>Propionibacteriales</taxon>
        <taxon>Propionibacteriaceae</taxon>
        <taxon>Enemella</taxon>
    </lineage>
</organism>
<dbReference type="Pfam" id="PF02770">
    <property type="entry name" value="Acyl-CoA_dh_M"/>
    <property type="match status" value="1"/>
</dbReference>
<keyword evidence="10" id="KW-0576">Peroxisome</keyword>
<dbReference type="PANTHER" id="PTHR10909">
    <property type="entry name" value="ELECTRON TRANSPORT OXIDOREDUCTASE"/>
    <property type="match status" value="1"/>
</dbReference>
<dbReference type="InterPro" id="IPR006091">
    <property type="entry name" value="Acyl-CoA_Oxase/DH_mid-dom"/>
</dbReference>
<keyword evidence="8" id="KW-0560">Oxidoreductase</keyword>
<dbReference type="Pfam" id="PF01756">
    <property type="entry name" value="ACOX"/>
    <property type="match status" value="1"/>
</dbReference>
<dbReference type="InterPro" id="IPR012258">
    <property type="entry name" value="Acyl-CoA_oxidase"/>
</dbReference>
<keyword evidence="6" id="KW-0274">FAD</keyword>
<dbReference type="Pfam" id="PF22924">
    <property type="entry name" value="ACOX_C_alpha1"/>
    <property type="match status" value="1"/>
</dbReference>
<keyword evidence="15" id="KW-1185">Reference proteome</keyword>
<dbReference type="InterPro" id="IPR036250">
    <property type="entry name" value="AcylCo_DH-like_C"/>
</dbReference>
<keyword evidence="7" id="KW-0276">Fatty acid metabolism</keyword>
<comment type="subcellular location">
    <subcellularLocation>
        <location evidence="2">Peroxisome</location>
    </subcellularLocation>
</comment>
<dbReference type="GO" id="GO:0055088">
    <property type="term" value="P:lipid homeostasis"/>
    <property type="evidence" value="ECO:0007669"/>
    <property type="project" value="TreeGrafter"/>
</dbReference>
<evidence type="ECO:0000259" key="11">
    <source>
        <dbReference type="Pfam" id="PF01756"/>
    </source>
</evidence>
<dbReference type="SUPFAM" id="SSF47203">
    <property type="entry name" value="Acyl-CoA dehydrogenase C-terminal domain-like"/>
    <property type="match status" value="2"/>
</dbReference>
<keyword evidence="9" id="KW-0443">Lipid metabolism</keyword>
<dbReference type="GO" id="GO:0003997">
    <property type="term" value="F:acyl-CoA oxidase activity"/>
    <property type="evidence" value="ECO:0007669"/>
    <property type="project" value="UniProtKB-EC"/>
</dbReference>
<dbReference type="InterPro" id="IPR055060">
    <property type="entry name" value="ACOX_C_alpha1"/>
</dbReference>
<gene>
    <name evidence="14" type="ORF">CGZ94_08805</name>
</gene>
<dbReference type="SUPFAM" id="SSF56645">
    <property type="entry name" value="Acyl-CoA dehydrogenase NM domain-like"/>
    <property type="match status" value="1"/>
</dbReference>
<feature type="domain" description="Acyl-CoA oxidase/dehydrogenase middle" evidence="12">
    <location>
        <begin position="143"/>
        <end position="252"/>
    </location>
</feature>
<evidence type="ECO:0000259" key="13">
    <source>
        <dbReference type="Pfam" id="PF22924"/>
    </source>
</evidence>
<keyword evidence="5" id="KW-0285">Flavoprotein</keyword>
<dbReference type="Proteomes" id="UP000215896">
    <property type="component" value="Unassembled WGS sequence"/>
</dbReference>
<dbReference type="Gene3D" id="1.20.140.10">
    <property type="entry name" value="Butyryl-CoA Dehydrogenase, subunit A, domain 3"/>
    <property type="match status" value="2"/>
</dbReference>
<evidence type="ECO:0000256" key="10">
    <source>
        <dbReference type="ARBA" id="ARBA00023140"/>
    </source>
</evidence>
<evidence type="ECO:0000256" key="2">
    <source>
        <dbReference type="ARBA" id="ARBA00004275"/>
    </source>
</evidence>
<evidence type="ECO:0000313" key="14">
    <source>
        <dbReference type="EMBL" id="OYO14660.1"/>
    </source>
</evidence>
<dbReference type="PIRSF" id="PIRSF000168">
    <property type="entry name" value="Acyl-CoA_oxidase"/>
    <property type="match status" value="1"/>
</dbReference>
<dbReference type="FunFam" id="1.20.140.10:FF:000010">
    <property type="entry name" value="Acyl-coenzyme A oxidase"/>
    <property type="match status" value="1"/>
</dbReference>
<accession>A0A255GFN2</accession>
<evidence type="ECO:0000256" key="1">
    <source>
        <dbReference type="ARBA" id="ARBA00001974"/>
    </source>
</evidence>
<dbReference type="GO" id="GO:0033540">
    <property type="term" value="P:fatty acid beta-oxidation using acyl-CoA oxidase"/>
    <property type="evidence" value="ECO:0007669"/>
    <property type="project" value="TreeGrafter"/>
</dbReference>
<dbReference type="FunFam" id="2.40.110.10:FF:000005">
    <property type="entry name" value="Acyl-coenzyme A oxidase"/>
    <property type="match status" value="1"/>
</dbReference>
<evidence type="ECO:0000256" key="5">
    <source>
        <dbReference type="ARBA" id="ARBA00022630"/>
    </source>
</evidence>
<comment type="caution">
    <text evidence="14">The sequence shown here is derived from an EMBL/GenBank/DDBJ whole genome shotgun (WGS) entry which is preliminary data.</text>
</comment>
<dbReference type="GO" id="GO:0071949">
    <property type="term" value="F:FAD binding"/>
    <property type="evidence" value="ECO:0007669"/>
    <property type="project" value="InterPro"/>
</dbReference>
<evidence type="ECO:0000256" key="8">
    <source>
        <dbReference type="ARBA" id="ARBA00023002"/>
    </source>
</evidence>
<evidence type="ECO:0000256" key="7">
    <source>
        <dbReference type="ARBA" id="ARBA00022832"/>
    </source>
</evidence>
<dbReference type="EC" id="1.3.3.6" evidence="4"/>
<evidence type="ECO:0000256" key="4">
    <source>
        <dbReference type="ARBA" id="ARBA00012870"/>
    </source>
</evidence>
<dbReference type="EMBL" id="NMVO01000012">
    <property type="protein sequence ID" value="OYO14660.1"/>
    <property type="molecule type" value="Genomic_DNA"/>
</dbReference>
<evidence type="ECO:0000256" key="3">
    <source>
        <dbReference type="ARBA" id="ARBA00006288"/>
    </source>
</evidence>
<comment type="similarity">
    <text evidence="3">Belongs to the acyl-CoA oxidase family.</text>
</comment>
<comment type="cofactor">
    <cofactor evidence="1">
        <name>FAD</name>
        <dbReference type="ChEBI" id="CHEBI:57692"/>
    </cofactor>
</comment>
<dbReference type="InterPro" id="IPR037069">
    <property type="entry name" value="AcylCoA_DH/ox_N_sf"/>
</dbReference>
<dbReference type="Gene3D" id="2.40.110.10">
    <property type="entry name" value="Butyryl-CoA Dehydrogenase, subunit A, domain 2"/>
    <property type="match status" value="1"/>
</dbReference>